<reference evidence="3" key="2">
    <citation type="submission" date="2010-04" db="EMBL/GenBank/DDBJ databases">
        <authorList>
            <person name="Buell R."/>
            <person name="Hamilton J."/>
            <person name="Hostetler J."/>
        </authorList>
    </citation>
    <scope>NUCLEOTIDE SEQUENCE [LARGE SCALE GENOMIC DNA]</scope>
    <source>
        <strain evidence="3">DAOM:BR144</strain>
    </source>
</reference>
<dbReference type="EMBL" id="GL376620">
    <property type="status" value="NOT_ANNOTATED_CDS"/>
    <property type="molecule type" value="Genomic_DNA"/>
</dbReference>
<reference evidence="2" key="3">
    <citation type="submission" date="2015-02" db="UniProtKB">
        <authorList>
            <consortium name="EnsemblProtists"/>
        </authorList>
    </citation>
    <scope>IDENTIFICATION</scope>
    <source>
        <strain evidence="2">DAOM BR144</strain>
    </source>
</reference>
<feature type="compositionally biased region" description="Polar residues" evidence="1">
    <location>
        <begin position="328"/>
        <end position="338"/>
    </location>
</feature>
<dbReference type="HOGENOM" id="CLU_022463_0_0_1"/>
<name>K3W7Y1_GLOUD</name>
<dbReference type="InParanoid" id="K3W7Y1"/>
<feature type="compositionally biased region" description="Polar residues" evidence="1">
    <location>
        <begin position="9"/>
        <end position="20"/>
    </location>
</feature>
<dbReference type="VEuPathDB" id="FungiDB:PYU1_G001072"/>
<proteinExistence type="predicted"/>
<feature type="region of interest" description="Disordered" evidence="1">
    <location>
        <begin position="601"/>
        <end position="646"/>
    </location>
</feature>
<dbReference type="EnsemblProtists" id="PYU1_T001072">
    <property type="protein sequence ID" value="PYU1_T001072"/>
    <property type="gene ID" value="PYU1_G001072"/>
</dbReference>
<reference evidence="3" key="1">
    <citation type="journal article" date="2010" name="Genome Biol.">
        <title>Genome sequence of the necrotrophic plant pathogen Pythium ultimum reveals original pathogenicity mechanisms and effector repertoire.</title>
        <authorList>
            <person name="Levesque C.A."/>
            <person name="Brouwer H."/>
            <person name="Cano L."/>
            <person name="Hamilton J.P."/>
            <person name="Holt C."/>
            <person name="Huitema E."/>
            <person name="Raffaele S."/>
            <person name="Robideau G.P."/>
            <person name="Thines M."/>
            <person name="Win J."/>
            <person name="Zerillo M.M."/>
            <person name="Beakes G.W."/>
            <person name="Boore J.L."/>
            <person name="Busam D."/>
            <person name="Dumas B."/>
            <person name="Ferriera S."/>
            <person name="Fuerstenberg S.I."/>
            <person name="Gachon C.M."/>
            <person name="Gaulin E."/>
            <person name="Govers F."/>
            <person name="Grenville-Briggs L."/>
            <person name="Horner N."/>
            <person name="Hostetler J."/>
            <person name="Jiang R.H."/>
            <person name="Johnson J."/>
            <person name="Krajaejun T."/>
            <person name="Lin H."/>
            <person name="Meijer H.J."/>
            <person name="Moore B."/>
            <person name="Morris P."/>
            <person name="Phuntmart V."/>
            <person name="Puiu D."/>
            <person name="Shetty J."/>
            <person name="Stajich J.E."/>
            <person name="Tripathy S."/>
            <person name="Wawra S."/>
            <person name="van West P."/>
            <person name="Whitty B.R."/>
            <person name="Coutinho P.M."/>
            <person name="Henrissat B."/>
            <person name="Martin F."/>
            <person name="Thomas P.D."/>
            <person name="Tyler B.M."/>
            <person name="De Vries R.P."/>
            <person name="Kamoun S."/>
            <person name="Yandell M."/>
            <person name="Tisserat N."/>
            <person name="Buell C.R."/>
        </authorList>
    </citation>
    <scope>NUCLEOTIDE SEQUENCE</scope>
    <source>
        <strain evidence="3">DAOM:BR144</strain>
    </source>
</reference>
<protein>
    <submittedName>
        <fullName evidence="2">Uncharacterized protein</fullName>
    </submittedName>
</protein>
<accession>K3W7Y1</accession>
<feature type="compositionally biased region" description="Basic and acidic residues" evidence="1">
    <location>
        <begin position="630"/>
        <end position="639"/>
    </location>
</feature>
<feature type="region of interest" description="Disordered" evidence="1">
    <location>
        <begin position="1"/>
        <end position="40"/>
    </location>
</feature>
<dbReference type="AlphaFoldDB" id="K3W7Y1"/>
<feature type="compositionally biased region" description="Low complexity" evidence="1">
    <location>
        <begin position="390"/>
        <end position="403"/>
    </location>
</feature>
<sequence length="646" mass="71587">MASAPPPTSQNAEQQAQPTPDSRHSPSLESSVTALSVDSSSPGTIAYYASVSDQSRDDDDEEDTERRISVKKPKKLRSGWGRFRSVLRERSVDFNLTLDIQNLKQEIQTMENFRDILVSKTLIQRHDRNGSLARTIQEYYRILVTGLNTQQTGRKRMINEKDQKEFLHSVIDKDIDLGNGVTGIETFIQQFTLYSFFIKQLEMKMTSFDVILLDDTVVIATKGYTCFQILRNTIAGMFPHIIGEEWLVSQLVGQIVTPDMTMDFHFNKNGQVSKMDVGLDLVKSFSEILKDPALVEVLMGRAMIGENCVIIPNDDMPNPDSILPVPKSPTNSVSSGSASGFDGDTDGQHVLSPPSPAPSEQSVDVASPQPRTDDNTEDPLASESTRRNENLTTLNTPSSTTTPRSHAQCSPRHSGPMTPVDHFSHIVRKYFQIFANGSHSNADEIADFLDQYFSLTVGYGSAVGRLVIEERWRSLCWCFDLVSFCLVSQKPVVYQPHLNEYHIRAKAEYALQITARTLELVFPHVIPTSELVDALVGSVIVVDAHLSFALDRGSGLVSSLRERMDFRAALNVVVKDPADLAFVLSRDANRILMSYAGEIDDEGQTDATNQEPHEQGDTAALPRVSSPDGARSHDSEDKMSISSVLG</sequence>
<evidence type="ECO:0000256" key="1">
    <source>
        <dbReference type="SAM" id="MobiDB-lite"/>
    </source>
</evidence>
<dbReference type="eggNOG" id="ENOG502SMRB">
    <property type="taxonomic scope" value="Eukaryota"/>
</dbReference>
<evidence type="ECO:0000313" key="3">
    <source>
        <dbReference type="Proteomes" id="UP000019132"/>
    </source>
</evidence>
<feature type="compositionally biased region" description="Low complexity" evidence="1">
    <location>
        <begin position="30"/>
        <end position="40"/>
    </location>
</feature>
<dbReference type="STRING" id="431595.K3W7Y1"/>
<dbReference type="Proteomes" id="UP000019132">
    <property type="component" value="Unassembled WGS sequence"/>
</dbReference>
<evidence type="ECO:0000313" key="2">
    <source>
        <dbReference type="EnsemblProtists" id="PYU1_T001072"/>
    </source>
</evidence>
<organism evidence="2 3">
    <name type="scientific">Globisporangium ultimum (strain ATCC 200006 / CBS 805.95 / DAOM BR144)</name>
    <name type="common">Pythium ultimum</name>
    <dbReference type="NCBI Taxonomy" id="431595"/>
    <lineage>
        <taxon>Eukaryota</taxon>
        <taxon>Sar</taxon>
        <taxon>Stramenopiles</taxon>
        <taxon>Oomycota</taxon>
        <taxon>Peronosporomycetes</taxon>
        <taxon>Pythiales</taxon>
        <taxon>Pythiaceae</taxon>
        <taxon>Globisporangium</taxon>
    </lineage>
</organism>
<keyword evidence="3" id="KW-1185">Reference proteome</keyword>
<feature type="region of interest" description="Disordered" evidence="1">
    <location>
        <begin position="319"/>
        <end position="418"/>
    </location>
</feature>